<proteinExistence type="predicted"/>
<evidence type="ECO:0000259" key="1">
    <source>
        <dbReference type="Pfam" id="PF00078"/>
    </source>
</evidence>
<dbReference type="InterPro" id="IPR043128">
    <property type="entry name" value="Rev_trsase/Diguanyl_cyclase"/>
</dbReference>
<organism evidence="2 3">
    <name type="scientific">Fonsecaea erecta</name>
    <dbReference type="NCBI Taxonomy" id="1367422"/>
    <lineage>
        <taxon>Eukaryota</taxon>
        <taxon>Fungi</taxon>
        <taxon>Dikarya</taxon>
        <taxon>Ascomycota</taxon>
        <taxon>Pezizomycotina</taxon>
        <taxon>Eurotiomycetes</taxon>
        <taxon>Chaetothyriomycetidae</taxon>
        <taxon>Chaetothyriales</taxon>
        <taxon>Herpotrichiellaceae</taxon>
        <taxon>Fonsecaea</taxon>
    </lineage>
</organism>
<dbReference type="AlphaFoldDB" id="A0A178Z2W4"/>
<feature type="domain" description="Reverse transcriptase" evidence="1">
    <location>
        <begin position="390"/>
        <end position="454"/>
    </location>
</feature>
<dbReference type="SUPFAM" id="SSF56672">
    <property type="entry name" value="DNA/RNA polymerases"/>
    <property type="match status" value="1"/>
</dbReference>
<dbReference type="Pfam" id="PF00078">
    <property type="entry name" value="RVT_1"/>
    <property type="match status" value="1"/>
</dbReference>
<dbReference type="OrthoDB" id="4554365at2759"/>
<evidence type="ECO:0000313" key="2">
    <source>
        <dbReference type="EMBL" id="OAP53851.1"/>
    </source>
</evidence>
<dbReference type="Gene3D" id="3.30.70.270">
    <property type="match status" value="1"/>
</dbReference>
<dbReference type="InterPro" id="IPR043502">
    <property type="entry name" value="DNA/RNA_pol_sf"/>
</dbReference>
<comment type="caution">
    <text evidence="2">The sequence shown here is derived from an EMBL/GenBank/DDBJ whole genome shotgun (WGS) entry which is preliminary data.</text>
</comment>
<name>A0A178Z2W4_9EURO</name>
<reference evidence="2 3" key="1">
    <citation type="submission" date="2016-04" db="EMBL/GenBank/DDBJ databases">
        <title>Draft genome of Fonsecaea erecta CBS 125763.</title>
        <authorList>
            <person name="Weiss V.A."/>
            <person name="Vicente V.A."/>
            <person name="Raittz R.T."/>
            <person name="Moreno L.F."/>
            <person name="De Souza E.M."/>
            <person name="Pedrosa F.O."/>
            <person name="Steffens M.B."/>
            <person name="Faoro H."/>
            <person name="Tadra-Sfeir M.Z."/>
            <person name="Najafzadeh M.J."/>
            <person name="Felipe M.S."/>
            <person name="Teixeira M."/>
            <person name="Sun J."/>
            <person name="Xi L."/>
            <person name="Gomes R."/>
            <person name="De Azevedo C.M."/>
            <person name="Salgado C.G."/>
            <person name="Da Silva M.B."/>
            <person name="Nascimento M.F."/>
            <person name="Queiroz-Telles F."/>
            <person name="Attili D.S."/>
            <person name="Gorbushina A."/>
        </authorList>
    </citation>
    <scope>NUCLEOTIDE SEQUENCE [LARGE SCALE GENOMIC DNA]</scope>
    <source>
        <strain evidence="2 3">CBS 125763</strain>
    </source>
</reference>
<dbReference type="RefSeq" id="XP_018687218.1">
    <property type="nucleotide sequence ID" value="XM_018843377.1"/>
</dbReference>
<dbReference type="EMBL" id="LVYI01000018">
    <property type="protein sequence ID" value="OAP53851.1"/>
    <property type="molecule type" value="Genomic_DNA"/>
</dbReference>
<accession>A0A178Z2W4</accession>
<dbReference type="Gene3D" id="3.10.10.10">
    <property type="entry name" value="HIV Type 1 Reverse Transcriptase, subunit A, domain 1"/>
    <property type="match status" value="2"/>
</dbReference>
<evidence type="ECO:0000313" key="3">
    <source>
        <dbReference type="Proteomes" id="UP000078343"/>
    </source>
</evidence>
<sequence length="499" mass="55791">MDPMRSLDNPGIPTTKVDSDVTFTGKSHELPRLWLHLDMKAMLDATLVTDNRKAAYVASLFRESALDWLARQYQLQPDRLTDYEGFKRLFNQAWGYSEDTLKLMNERDLILRQATAGKIQDFTAWFEVLAAVLQLGTVTKQPLYSSKLPKELQDRGLIGEEASIYEDITSAAKRIDEGLRAIGATVAPAGDRQLIKTERVNMISVRGVQPYTSPVDRTMKITTGKRVYRAVLDFGSAVNCVKKAPDDEDAMVQNSNIVLTGPTAEVLVETPRYFTTTVDDLPHTLSRSSWGIASWVAREIQDGGRLRPLPRLEGEALDEFLAEALENNWIRPNQAQEAANAVYVRKKKGKLRTWVCHIGTSRFWMEGTLLSTDFVFGPGTNTSQPSKPTKACSKWLVVPFGVANGPSFQQRWMDFVLRNCDSFWACYIDDVIIWANSPEELTDKETEVQVAIRDISRAQVTTPFVADSQHLQSSPTTGDMLTKTSSSGFVKVAGVPLNK</sequence>
<dbReference type="STRING" id="1367422.A0A178Z2W4"/>
<dbReference type="Proteomes" id="UP000078343">
    <property type="component" value="Unassembled WGS sequence"/>
</dbReference>
<keyword evidence="3" id="KW-1185">Reference proteome</keyword>
<dbReference type="GeneID" id="30016040"/>
<gene>
    <name evidence="2" type="ORF">AYL99_11873</name>
</gene>
<dbReference type="InterPro" id="IPR000477">
    <property type="entry name" value="RT_dom"/>
</dbReference>
<protein>
    <recommendedName>
        <fullName evidence="1">Reverse transcriptase domain-containing protein</fullName>
    </recommendedName>
</protein>